<evidence type="ECO:0000256" key="1">
    <source>
        <dbReference type="ARBA" id="ARBA00022801"/>
    </source>
</evidence>
<dbReference type="Proteomes" id="UP000288096">
    <property type="component" value="Unassembled WGS sequence"/>
</dbReference>
<dbReference type="Pfam" id="PF07228">
    <property type="entry name" value="SpoIIE"/>
    <property type="match status" value="1"/>
</dbReference>
<dbReference type="InterPro" id="IPR001932">
    <property type="entry name" value="PPM-type_phosphatase-like_dom"/>
</dbReference>
<protein>
    <recommendedName>
        <fullName evidence="2">PPM-type phosphatase domain-containing protein</fullName>
    </recommendedName>
</protein>
<reference evidence="4" key="2">
    <citation type="submission" date="2019-01" db="EMBL/GenBank/DDBJ databases">
        <title>Genome sequence of Desulfonema ishimotonii strain Tokyo 01.</title>
        <authorList>
            <person name="Fukui M."/>
        </authorList>
    </citation>
    <scope>NUCLEOTIDE SEQUENCE [LARGE SCALE GENOMIC DNA]</scope>
    <source>
        <strain evidence="4">Tokyo 01</strain>
    </source>
</reference>
<dbReference type="OrthoDB" id="9802500at2"/>
<dbReference type="AlphaFoldDB" id="A0A401FRA1"/>
<organism evidence="3 4">
    <name type="scientific">Desulfonema ishimotonii</name>
    <dbReference type="NCBI Taxonomy" id="45657"/>
    <lineage>
        <taxon>Bacteria</taxon>
        <taxon>Pseudomonadati</taxon>
        <taxon>Thermodesulfobacteriota</taxon>
        <taxon>Desulfobacteria</taxon>
        <taxon>Desulfobacterales</taxon>
        <taxon>Desulfococcaceae</taxon>
        <taxon>Desulfonema</taxon>
    </lineage>
</organism>
<dbReference type="PANTHER" id="PTHR43156:SF2">
    <property type="entry name" value="STAGE II SPORULATION PROTEIN E"/>
    <property type="match status" value="1"/>
</dbReference>
<reference evidence="4" key="1">
    <citation type="submission" date="2017-11" db="EMBL/GenBank/DDBJ databases">
        <authorList>
            <person name="Watanabe M."/>
            <person name="Kojima H."/>
        </authorList>
    </citation>
    <scope>NUCLEOTIDE SEQUENCE [LARGE SCALE GENOMIC DNA]</scope>
    <source>
        <strain evidence="4">Tokyo 01</strain>
    </source>
</reference>
<feature type="domain" description="PPM-type phosphatase" evidence="2">
    <location>
        <begin position="10"/>
        <end position="217"/>
    </location>
</feature>
<dbReference type="SMART" id="SM00331">
    <property type="entry name" value="PP2C_SIG"/>
    <property type="match status" value="1"/>
</dbReference>
<dbReference type="GO" id="GO:0016791">
    <property type="term" value="F:phosphatase activity"/>
    <property type="evidence" value="ECO:0007669"/>
    <property type="project" value="TreeGrafter"/>
</dbReference>
<keyword evidence="4" id="KW-1185">Reference proteome</keyword>
<evidence type="ECO:0000313" key="3">
    <source>
        <dbReference type="EMBL" id="GBC59492.1"/>
    </source>
</evidence>
<gene>
    <name evidence="3" type="ORF">DENIS_0431</name>
</gene>
<keyword evidence="1" id="KW-0378">Hydrolase</keyword>
<accession>A0A401FRA1</accession>
<dbReference type="InterPro" id="IPR052016">
    <property type="entry name" value="Bact_Sigma-Reg"/>
</dbReference>
<dbReference type="InterPro" id="IPR036457">
    <property type="entry name" value="PPM-type-like_dom_sf"/>
</dbReference>
<dbReference type="PANTHER" id="PTHR43156">
    <property type="entry name" value="STAGE II SPORULATION PROTEIN E-RELATED"/>
    <property type="match status" value="1"/>
</dbReference>
<dbReference type="Gene3D" id="3.60.40.10">
    <property type="entry name" value="PPM-type phosphatase domain"/>
    <property type="match status" value="1"/>
</dbReference>
<comment type="caution">
    <text evidence="3">The sequence shown here is derived from an EMBL/GenBank/DDBJ whole genome shotgun (WGS) entry which is preliminary data.</text>
</comment>
<proteinExistence type="predicted"/>
<sequence length="235" mass="26583">MFCTIFKKCFHVIMLFGTEKSPLTEGWISIGDVSGHGVPPGLIMIMAQTVHTTITASTDCDARDAVITVNRILYRNVHERLKENHFMTFTALKYLGDGRFRHAGAHLSMIVYRRRTGACEFVRTRGVYLNFRQDISKATKNAEFSLDAGDVLVLYTDGLTEAENPDGKMLDIGGFVKIVEKHAYQNPEAMKDMIMADVIRWCDDSRSDDMTLVIVKRKKEEGQDDGTQTKRDFTT</sequence>
<evidence type="ECO:0000259" key="2">
    <source>
        <dbReference type="SMART" id="SM00331"/>
    </source>
</evidence>
<dbReference type="EMBL" id="BEXT01000001">
    <property type="protein sequence ID" value="GBC59492.1"/>
    <property type="molecule type" value="Genomic_DNA"/>
</dbReference>
<evidence type="ECO:0000313" key="4">
    <source>
        <dbReference type="Proteomes" id="UP000288096"/>
    </source>
</evidence>
<dbReference type="SUPFAM" id="SSF81606">
    <property type="entry name" value="PP2C-like"/>
    <property type="match status" value="1"/>
</dbReference>
<name>A0A401FRA1_9BACT</name>